<keyword evidence="2" id="KW-1185">Reference proteome</keyword>
<proteinExistence type="predicted"/>
<accession>A0A843TRX3</accession>
<sequence length="63" mass="6887">MTKVVLDNQSLFSRQCQPKLAFMPMPAEALLHTSQSSPSCQCHPKLAFVSLPVKAYLHASTNG</sequence>
<evidence type="ECO:0000313" key="2">
    <source>
        <dbReference type="Proteomes" id="UP000652761"/>
    </source>
</evidence>
<organism evidence="1 2">
    <name type="scientific">Colocasia esculenta</name>
    <name type="common">Wild taro</name>
    <name type="synonym">Arum esculentum</name>
    <dbReference type="NCBI Taxonomy" id="4460"/>
    <lineage>
        <taxon>Eukaryota</taxon>
        <taxon>Viridiplantae</taxon>
        <taxon>Streptophyta</taxon>
        <taxon>Embryophyta</taxon>
        <taxon>Tracheophyta</taxon>
        <taxon>Spermatophyta</taxon>
        <taxon>Magnoliopsida</taxon>
        <taxon>Liliopsida</taxon>
        <taxon>Araceae</taxon>
        <taxon>Aroideae</taxon>
        <taxon>Colocasieae</taxon>
        <taxon>Colocasia</taxon>
    </lineage>
</organism>
<comment type="caution">
    <text evidence="1">The sequence shown here is derived from an EMBL/GenBank/DDBJ whole genome shotgun (WGS) entry which is preliminary data.</text>
</comment>
<dbReference type="Proteomes" id="UP000652761">
    <property type="component" value="Unassembled WGS sequence"/>
</dbReference>
<reference evidence="1" key="1">
    <citation type="submission" date="2017-07" db="EMBL/GenBank/DDBJ databases">
        <title>Taro Niue Genome Assembly and Annotation.</title>
        <authorList>
            <person name="Atibalentja N."/>
            <person name="Keating K."/>
            <person name="Fields C.J."/>
        </authorList>
    </citation>
    <scope>NUCLEOTIDE SEQUENCE</scope>
    <source>
        <strain evidence="1">Niue_2</strain>
        <tissue evidence="1">Leaf</tissue>
    </source>
</reference>
<name>A0A843TRX3_COLES</name>
<dbReference type="AlphaFoldDB" id="A0A843TRX3"/>
<gene>
    <name evidence="1" type="ORF">Taro_005252</name>
</gene>
<protein>
    <submittedName>
        <fullName evidence="1">Uncharacterized protein</fullName>
    </submittedName>
</protein>
<evidence type="ECO:0000313" key="1">
    <source>
        <dbReference type="EMBL" id="MQL72926.1"/>
    </source>
</evidence>
<dbReference type="EMBL" id="NMUH01000146">
    <property type="protein sequence ID" value="MQL72926.1"/>
    <property type="molecule type" value="Genomic_DNA"/>
</dbReference>